<reference evidence="1 2" key="1">
    <citation type="journal article" date="2022" name="DNA Res.">
        <title>Chromosomal-level genome assembly of the orchid tree Bauhinia variegata (Leguminosae; Cercidoideae) supports the allotetraploid origin hypothesis of Bauhinia.</title>
        <authorList>
            <person name="Zhong Y."/>
            <person name="Chen Y."/>
            <person name="Zheng D."/>
            <person name="Pang J."/>
            <person name="Liu Y."/>
            <person name="Luo S."/>
            <person name="Meng S."/>
            <person name="Qian L."/>
            <person name="Wei D."/>
            <person name="Dai S."/>
            <person name="Zhou R."/>
        </authorList>
    </citation>
    <scope>NUCLEOTIDE SEQUENCE [LARGE SCALE GENOMIC DNA]</scope>
    <source>
        <strain evidence="1">BV-YZ2020</strain>
    </source>
</reference>
<comment type="caution">
    <text evidence="1">The sequence shown here is derived from an EMBL/GenBank/DDBJ whole genome shotgun (WGS) entry which is preliminary data.</text>
</comment>
<evidence type="ECO:0000313" key="1">
    <source>
        <dbReference type="EMBL" id="KAI4314456.1"/>
    </source>
</evidence>
<gene>
    <name evidence="1" type="ORF">L6164_027364</name>
</gene>
<dbReference type="EMBL" id="CM039436">
    <property type="protein sequence ID" value="KAI4314456.1"/>
    <property type="molecule type" value="Genomic_DNA"/>
</dbReference>
<protein>
    <submittedName>
        <fullName evidence="1">Uncharacterized protein</fullName>
    </submittedName>
</protein>
<sequence>MEPQQEFEWNEAQKIAIGVDLVAVAKQQLQFLAAVDRNRHLYDGPALERAIYRYNACWLPLLAKHTESRIFEGPLVAPLDCEWVWHCHRLNPVRYKSDCEELYGQILDSSNVVSSIEGINATQTEKTWNKMYPDEPYNIDLMNVSSEDISERINKLAKYTKYDLVSAAKRQTPFVYQVSRPHMKNDLFIEEAVARYKGFLHLIKRNKEKGLKRFCVPTYDVDLIWHSHQLHPVAYCKDLNEALGKVLEHDDTDSDRTKGKKLDTGFSGTSQQWEKTFGSRYWKAGAMYRGNTPSPVTRNLYSPNTIRKVVSGCPLEIQLPERKIVEVQLEFVAVKNLPDGQKGSLFVLFSKSQPDAFFNAKRNLSIFSESGVKQVASFQCEPTGELLFELMSHSSSKLSLRKSSKTLGTASFSVQDCFDPISTFSVEKWLELLPSSGNMSSNPILLRVAISFTAPAPAPYMLEMSQSQPFSENSCFFTLPVHAKSWTHFTDETGSEVISLQMRDLKKAKDICITGKEVIGLLKSGETRTLAEFSGNEWSVMDNLWLFHIQNKCRDDDHLFELISGTRMVKVFSGRKLDYETRHCGKYGNEIDYLTAVEFSVEDPYGRAVALFDLRSGFVKAKEKWMVLPGIILAFIISNILRKEGYKGYIATSKDLKMNASTEKVSGMELNGNVASVDARIAEKTGLSSSGGCGAGGCGGDIMKSSGCGGCGAGGCGGGCGSENMEKSGGCGGCGAGCGGGCGEGSAKKSAGCGGCGGGCGGCGGGILESKCSVDEQVENKPNHVHEAAVVA</sequence>
<accession>A0ACB9LT35</accession>
<organism evidence="1 2">
    <name type="scientific">Bauhinia variegata</name>
    <name type="common">Purple orchid tree</name>
    <name type="synonym">Phanera variegata</name>
    <dbReference type="NCBI Taxonomy" id="167791"/>
    <lineage>
        <taxon>Eukaryota</taxon>
        <taxon>Viridiplantae</taxon>
        <taxon>Streptophyta</taxon>
        <taxon>Embryophyta</taxon>
        <taxon>Tracheophyta</taxon>
        <taxon>Spermatophyta</taxon>
        <taxon>Magnoliopsida</taxon>
        <taxon>eudicotyledons</taxon>
        <taxon>Gunneridae</taxon>
        <taxon>Pentapetalae</taxon>
        <taxon>rosids</taxon>
        <taxon>fabids</taxon>
        <taxon>Fabales</taxon>
        <taxon>Fabaceae</taxon>
        <taxon>Cercidoideae</taxon>
        <taxon>Cercideae</taxon>
        <taxon>Bauhiniinae</taxon>
        <taxon>Bauhinia</taxon>
    </lineage>
</organism>
<proteinExistence type="predicted"/>
<dbReference type="Proteomes" id="UP000828941">
    <property type="component" value="Chromosome 11"/>
</dbReference>
<name>A0ACB9LT35_BAUVA</name>
<keyword evidence="2" id="KW-1185">Reference proteome</keyword>
<evidence type="ECO:0000313" key="2">
    <source>
        <dbReference type="Proteomes" id="UP000828941"/>
    </source>
</evidence>